<proteinExistence type="predicted"/>
<evidence type="ECO:0000259" key="4">
    <source>
        <dbReference type="PROSITE" id="PS50893"/>
    </source>
</evidence>
<dbReference type="EMBL" id="VSSQ01012685">
    <property type="protein sequence ID" value="MPM49814.1"/>
    <property type="molecule type" value="Genomic_DNA"/>
</dbReference>
<organism evidence="5">
    <name type="scientific">bioreactor metagenome</name>
    <dbReference type="NCBI Taxonomy" id="1076179"/>
    <lineage>
        <taxon>unclassified sequences</taxon>
        <taxon>metagenomes</taxon>
        <taxon>ecological metagenomes</taxon>
    </lineage>
</organism>
<dbReference type="PANTHER" id="PTHR19211:SF14">
    <property type="entry name" value="ATP-BINDING CASSETTE SUB-FAMILY F MEMBER 1"/>
    <property type="match status" value="1"/>
</dbReference>
<reference evidence="5" key="1">
    <citation type="submission" date="2019-08" db="EMBL/GenBank/DDBJ databases">
        <authorList>
            <person name="Kucharzyk K."/>
            <person name="Murdoch R.W."/>
            <person name="Higgins S."/>
            <person name="Loffler F."/>
        </authorList>
    </citation>
    <scope>NUCLEOTIDE SEQUENCE</scope>
</reference>
<dbReference type="Pfam" id="PF00005">
    <property type="entry name" value="ABC_tran"/>
    <property type="match status" value="1"/>
</dbReference>
<dbReference type="GO" id="GO:0016887">
    <property type="term" value="F:ATP hydrolysis activity"/>
    <property type="evidence" value="ECO:0007669"/>
    <property type="project" value="InterPro"/>
</dbReference>
<evidence type="ECO:0000256" key="3">
    <source>
        <dbReference type="ARBA" id="ARBA00022840"/>
    </source>
</evidence>
<evidence type="ECO:0000256" key="2">
    <source>
        <dbReference type="ARBA" id="ARBA00022741"/>
    </source>
</evidence>
<dbReference type="InterPro" id="IPR050611">
    <property type="entry name" value="ABCF"/>
</dbReference>
<comment type="caution">
    <text evidence="5">The sequence shown here is derived from an EMBL/GenBank/DDBJ whole genome shotgun (WGS) entry which is preliminary data.</text>
</comment>
<dbReference type="GO" id="GO:0005524">
    <property type="term" value="F:ATP binding"/>
    <property type="evidence" value="ECO:0007669"/>
    <property type="project" value="UniProtKB-KW"/>
</dbReference>
<keyword evidence="3" id="KW-0067">ATP-binding</keyword>
<dbReference type="Gene3D" id="3.40.50.300">
    <property type="entry name" value="P-loop containing nucleotide triphosphate hydrolases"/>
    <property type="match status" value="1"/>
</dbReference>
<dbReference type="InterPro" id="IPR003439">
    <property type="entry name" value="ABC_transporter-like_ATP-bd"/>
</dbReference>
<keyword evidence="2" id="KW-0547">Nucleotide-binding</keyword>
<dbReference type="InterPro" id="IPR017871">
    <property type="entry name" value="ABC_transporter-like_CS"/>
</dbReference>
<protein>
    <recommendedName>
        <fullName evidence="4">ABC transporter domain-containing protein</fullName>
    </recommendedName>
</protein>
<evidence type="ECO:0000256" key="1">
    <source>
        <dbReference type="ARBA" id="ARBA00022737"/>
    </source>
</evidence>
<dbReference type="SUPFAM" id="SSF52540">
    <property type="entry name" value="P-loop containing nucleoside triphosphate hydrolases"/>
    <property type="match status" value="1"/>
</dbReference>
<keyword evidence="1" id="KW-0677">Repeat</keyword>
<dbReference type="PANTHER" id="PTHR19211">
    <property type="entry name" value="ATP-BINDING TRANSPORT PROTEIN-RELATED"/>
    <property type="match status" value="1"/>
</dbReference>
<sequence length="239" mass="27110">MLKRKMHAIKSMKRRIDKLEVNHAPDPEEAINIYFAAVDLPEDRLVLNLDLPQLAINGQLLSQQLRLIVRGPRHIVIVGDNGTGKTTLLKTIYTQLQDSSLSIAYMAQDYEEIMDAALNPLEYLEVVGQRAEEIKLRQFLGNLKFTVTEMEQPIANLSGGQKAKLALLKLVYQNPQVLLLDEPSRNLSPLSNPVIRQMLSDYQGCIIAISHDRMFIRQLADEVYELTANGLSRLYNWAD</sequence>
<evidence type="ECO:0000313" key="5">
    <source>
        <dbReference type="EMBL" id="MPM49814.1"/>
    </source>
</evidence>
<dbReference type="AlphaFoldDB" id="A0A645AJI1"/>
<accession>A0A645AJI1</accession>
<dbReference type="PROSITE" id="PS50893">
    <property type="entry name" value="ABC_TRANSPORTER_2"/>
    <property type="match status" value="1"/>
</dbReference>
<feature type="domain" description="ABC transporter" evidence="4">
    <location>
        <begin position="46"/>
        <end position="238"/>
    </location>
</feature>
<dbReference type="InterPro" id="IPR003593">
    <property type="entry name" value="AAA+_ATPase"/>
</dbReference>
<dbReference type="PROSITE" id="PS00211">
    <property type="entry name" value="ABC_TRANSPORTER_1"/>
    <property type="match status" value="1"/>
</dbReference>
<name>A0A645AJI1_9ZZZZ</name>
<gene>
    <name evidence="5" type="ORF">SDC9_96545</name>
</gene>
<dbReference type="InterPro" id="IPR027417">
    <property type="entry name" value="P-loop_NTPase"/>
</dbReference>
<dbReference type="SMART" id="SM00382">
    <property type="entry name" value="AAA"/>
    <property type="match status" value="1"/>
</dbReference>